<evidence type="ECO:0000313" key="1">
    <source>
        <dbReference type="EMBL" id="QHT74041.1"/>
    </source>
</evidence>
<accession>A0A6C0H0I1</accession>
<name>A0A6C0H0I1_9ZZZZ</name>
<sequence length="276" mass="32704">MVSLKKNIINIFSNFYPILSLFDKCNDDYIYNEIKNNNFTIDFSNKITFEDSDLMIKIKNLISAMNNLSGNKIKKTVLSIIIIKTIIDNNNFLVKNEKFRITVFNKLIEFKEDEYETFEKIKEITNNINPIDICLELYNKIIKSNYSLEEYIIKSYDILLDINEISNTHSILLDNNDSKFNFKVTNEYDIEKFNHVIYTLIKTSKNSEITMLALYEIFINNIKLVLSNIELKNLITNQIKLNLTFRLSNFEKYKKYNNNINPLITISRLLQFYFDS</sequence>
<reference evidence="1" key="1">
    <citation type="journal article" date="2020" name="Nature">
        <title>Giant virus diversity and host interactions through global metagenomics.</title>
        <authorList>
            <person name="Schulz F."/>
            <person name="Roux S."/>
            <person name="Paez-Espino D."/>
            <person name="Jungbluth S."/>
            <person name="Walsh D.A."/>
            <person name="Denef V.J."/>
            <person name="McMahon K.D."/>
            <person name="Konstantinidis K.T."/>
            <person name="Eloe-Fadrosh E.A."/>
            <person name="Kyrpides N.C."/>
            <person name="Woyke T."/>
        </authorList>
    </citation>
    <scope>NUCLEOTIDE SEQUENCE</scope>
    <source>
        <strain evidence="1">GVMAG-M-3300023179-4</strain>
    </source>
</reference>
<dbReference type="EMBL" id="MN739836">
    <property type="protein sequence ID" value="QHT74041.1"/>
    <property type="molecule type" value="Genomic_DNA"/>
</dbReference>
<protein>
    <submittedName>
        <fullName evidence="1">Uncharacterized protein</fullName>
    </submittedName>
</protein>
<proteinExistence type="predicted"/>
<dbReference type="AlphaFoldDB" id="A0A6C0H0I1"/>
<organism evidence="1">
    <name type="scientific">viral metagenome</name>
    <dbReference type="NCBI Taxonomy" id="1070528"/>
    <lineage>
        <taxon>unclassified sequences</taxon>
        <taxon>metagenomes</taxon>
        <taxon>organismal metagenomes</taxon>
    </lineage>
</organism>